<keyword evidence="1" id="KW-0472">Membrane</keyword>
<keyword evidence="1" id="KW-1133">Transmembrane helix</keyword>
<accession>A0ABZ2SPK5</accession>
<dbReference type="InterPro" id="IPR036013">
    <property type="entry name" value="Band_7/SPFH_dom_sf"/>
</dbReference>
<protein>
    <recommendedName>
        <fullName evidence="2">Band 7 domain-containing protein</fullName>
    </recommendedName>
</protein>
<dbReference type="EMBL" id="CP147251">
    <property type="protein sequence ID" value="WYJ77713.1"/>
    <property type="molecule type" value="Genomic_DNA"/>
</dbReference>
<reference evidence="3 4" key="1">
    <citation type="submission" date="2024-03" db="EMBL/GenBank/DDBJ databases">
        <title>The Genome Sequence of Enterococcus sp. DIV2402.</title>
        <authorList>
            <consortium name="The Broad Institute Genomics Platform"/>
            <consortium name="The Broad Institute Microbial Omics Core"/>
            <consortium name="The Broad Institute Genomic Center for Infectious Diseases"/>
            <person name="Earl A."/>
            <person name="Manson A."/>
            <person name="Gilmore M."/>
            <person name="Schwartman J."/>
            <person name="Shea T."/>
            <person name="Abouelleil A."/>
            <person name="Cao P."/>
            <person name="Chapman S."/>
            <person name="Cusick C."/>
            <person name="Young S."/>
            <person name="Neafsey D."/>
            <person name="Nusbaum C."/>
            <person name="Birren B."/>
        </authorList>
    </citation>
    <scope>NUCLEOTIDE SEQUENCE [LARGE SCALE GENOMIC DNA]</scope>
    <source>
        <strain evidence="3 4">DIV2402</strain>
    </source>
</reference>
<proteinExistence type="predicted"/>
<dbReference type="Gene3D" id="3.30.479.30">
    <property type="entry name" value="Band 7 domain"/>
    <property type="match status" value="1"/>
</dbReference>
<dbReference type="PANTHER" id="PTHR42911:SF1">
    <property type="entry name" value="MODULATOR OF FTSH PROTEASE HFLC"/>
    <property type="match status" value="1"/>
</dbReference>
<evidence type="ECO:0000313" key="4">
    <source>
        <dbReference type="Proteomes" id="UP000664701"/>
    </source>
</evidence>
<evidence type="ECO:0000256" key="1">
    <source>
        <dbReference type="SAM" id="Phobius"/>
    </source>
</evidence>
<dbReference type="InterPro" id="IPR001107">
    <property type="entry name" value="Band_7"/>
</dbReference>
<sequence>MKKAGVNKTGTNKAIKTSLTAVVVLGAVIAGAFVFFEKIENGYVGVRYSINGGVRDETLGQGIKFVGLDKVTQYPIRLQTIQAESVSIATSDGKKTSVNIKYDYKIDPTKTSAMYKEFGNITSEDIEEGWLKSKLQKEAREVYSQYTILDILSGKSSEAEGNLLANFSKSVETKGFVVEDVTVGVPEIDAETQKSIDAIVLSGQENEKAKLDAETKKTQADAKAYEITKQAEAEAEANKKIAESVTENLIKYEEAQARKEHGWVTVNGANAVVTDGE</sequence>
<keyword evidence="1" id="KW-0812">Transmembrane</keyword>
<keyword evidence="4" id="KW-1185">Reference proteome</keyword>
<dbReference type="PANTHER" id="PTHR42911">
    <property type="entry name" value="MODULATOR OF FTSH PROTEASE HFLC"/>
    <property type="match status" value="1"/>
</dbReference>
<dbReference type="SUPFAM" id="SSF117892">
    <property type="entry name" value="Band 7/SPFH domain"/>
    <property type="match status" value="1"/>
</dbReference>
<dbReference type="RefSeq" id="WP_243430406.1">
    <property type="nucleotide sequence ID" value="NZ_CP147251.1"/>
</dbReference>
<evidence type="ECO:0000313" key="3">
    <source>
        <dbReference type="EMBL" id="WYJ77713.1"/>
    </source>
</evidence>
<feature type="transmembrane region" description="Helical" evidence="1">
    <location>
        <begin position="18"/>
        <end position="36"/>
    </location>
</feature>
<organism evidence="3 4">
    <name type="scientific">Candidatus Enterococcus lowellii</name>
    <dbReference type="NCBI Taxonomy" id="2230877"/>
    <lineage>
        <taxon>Bacteria</taxon>
        <taxon>Bacillati</taxon>
        <taxon>Bacillota</taxon>
        <taxon>Bacilli</taxon>
        <taxon>Lactobacillales</taxon>
        <taxon>Enterococcaceae</taxon>
        <taxon>Enterococcus</taxon>
    </lineage>
</organism>
<dbReference type="Pfam" id="PF01145">
    <property type="entry name" value="Band_7"/>
    <property type="match status" value="1"/>
</dbReference>
<evidence type="ECO:0000259" key="2">
    <source>
        <dbReference type="Pfam" id="PF01145"/>
    </source>
</evidence>
<gene>
    <name evidence="3" type="ORF">DOK78_002351</name>
</gene>
<feature type="domain" description="Band 7" evidence="2">
    <location>
        <begin position="38"/>
        <end position="216"/>
    </location>
</feature>
<name>A0ABZ2SPK5_9ENTE</name>
<dbReference type="Proteomes" id="UP000664701">
    <property type="component" value="Chromosome"/>
</dbReference>